<feature type="region of interest" description="Disordered" evidence="1">
    <location>
        <begin position="1"/>
        <end position="46"/>
    </location>
</feature>
<dbReference type="GO" id="GO:0006355">
    <property type="term" value="P:regulation of DNA-templated transcription"/>
    <property type="evidence" value="ECO:0007669"/>
    <property type="project" value="InterPro"/>
</dbReference>
<proteinExistence type="predicted"/>
<accession>A0A7W9B1K4</accession>
<reference evidence="2 3" key="1">
    <citation type="submission" date="2020-08" db="EMBL/GenBank/DDBJ databases">
        <title>Genomic Encyclopedia of Type Strains, Phase IV (KMG-IV): sequencing the most valuable type-strain genomes for metagenomic binning, comparative biology and taxonomic classification.</title>
        <authorList>
            <person name="Goeker M."/>
        </authorList>
    </citation>
    <scope>NUCLEOTIDE SEQUENCE [LARGE SCALE GENOMIC DNA]</scope>
    <source>
        <strain evidence="2 3">DSM 26944</strain>
    </source>
</reference>
<evidence type="ECO:0008006" key="4">
    <source>
        <dbReference type="Google" id="ProtNLM"/>
    </source>
</evidence>
<evidence type="ECO:0000313" key="2">
    <source>
        <dbReference type="EMBL" id="MBB5704545.1"/>
    </source>
</evidence>
<comment type="caution">
    <text evidence="2">The sequence shown here is derived from an EMBL/GenBank/DDBJ whole genome shotgun (WGS) entry which is preliminary data.</text>
</comment>
<dbReference type="CDD" id="cd22231">
    <property type="entry name" value="RHH_NikR_HicB-like"/>
    <property type="match status" value="1"/>
</dbReference>
<organism evidence="2 3">
    <name type="scientific">Brucella daejeonensis</name>
    <dbReference type="NCBI Taxonomy" id="659015"/>
    <lineage>
        <taxon>Bacteria</taxon>
        <taxon>Pseudomonadati</taxon>
        <taxon>Pseudomonadota</taxon>
        <taxon>Alphaproteobacteria</taxon>
        <taxon>Hyphomicrobiales</taxon>
        <taxon>Brucellaceae</taxon>
        <taxon>Brucella/Ochrobactrum group</taxon>
        <taxon>Brucella</taxon>
    </lineage>
</organism>
<dbReference type="AlphaFoldDB" id="A0A7W9B1K4"/>
<dbReference type="RefSeq" id="WP_183658285.1">
    <property type="nucleotide sequence ID" value="NZ_JACIJG010000035.1"/>
</dbReference>
<dbReference type="EMBL" id="JACIJG010000035">
    <property type="protein sequence ID" value="MBB5704545.1"/>
    <property type="molecule type" value="Genomic_DNA"/>
</dbReference>
<evidence type="ECO:0000256" key="1">
    <source>
        <dbReference type="SAM" id="MobiDB-lite"/>
    </source>
</evidence>
<keyword evidence="3" id="KW-1185">Reference proteome</keyword>
<name>A0A7W9B1K4_9HYPH</name>
<gene>
    <name evidence="2" type="ORF">FHS76_004467</name>
</gene>
<dbReference type="Proteomes" id="UP000555546">
    <property type="component" value="Unassembled WGS sequence"/>
</dbReference>
<evidence type="ECO:0000313" key="3">
    <source>
        <dbReference type="Proteomes" id="UP000555546"/>
    </source>
</evidence>
<protein>
    <recommendedName>
        <fullName evidence="4">CopG family transcriptional regulator</fullName>
    </recommendedName>
</protein>
<sequence length="86" mass="9151">MAIHRKAKATDAKEAATEAFLTGAPDAGAKAEKPAPYEKGLPKGHKRQISITIAPELLRKVDERADAMGTGRSAFISMAIFKALSE</sequence>